<gene>
    <name evidence="2" type="ORF">GCM10007853_24810</name>
</gene>
<evidence type="ECO:0000313" key="2">
    <source>
        <dbReference type="EMBL" id="GLQ24607.1"/>
    </source>
</evidence>
<evidence type="ECO:0008006" key="4">
    <source>
        <dbReference type="Google" id="ProtNLM"/>
    </source>
</evidence>
<reference evidence="2" key="1">
    <citation type="journal article" date="2014" name="Int. J. Syst. Evol. Microbiol.">
        <title>Complete genome of a new Firmicutes species belonging to the dominant human colonic microbiota ('Ruminococcus bicirculans') reveals two chromosomes and a selective capacity to utilize plant glucans.</title>
        <authorList>
            <consortium name="NISC Comparative Sequencing Program"/>
            <person name="Wegmann U."/>
            <person name="Louis P."/>
            <person name="Goesmann A."/>
            <person name="Henrissat B."/>
            <person name="Duncan S.H."/>
            <person name="Flint H.J."/>
        </authorList>
    </citation>
    <scope>NUCLEOTIDE SEQUENCE</scope>
    <source>
        <strain evidence="2">NBRC 108219</strain>
    </source>
</reference>
<proteinExistence type="predicted"/>
<protein>
    <recommendedName>
        <fullName evidence="4">Phage holin family protein</fullName>
    </recommendedName>
</protein>
<sequence length="154" mass="17043">MLRYATIIAPLLMRKGTPNPVRVLTGYMGALFMTLFAGVFFLAALFTWIATNFGLDVAFLTIALILTLGAIGLTIMARVSKTIELKKVEDRHLRIKTMLASKEDPLSDHIPEDILMHPFTQKVLAQVEDKPWIASATALGLGMMLSHQFLDAVE</sequence>
<reference evidence="2" key="2">
    <citation type="submission" date="2023-01" db="EMBL/GenBank/DDBJ databases">
        <title>Draft genome sequence of Algimonas ampicilliniresistens strain NBRC 108219.</title>
        <authorList>
            <person name="Sun Q."/>
            <person name="Mori K."/>
        </authorList>
    </citation>
    <scope>NUCLEOTIDE SEQUENCE</scope>
    <source>
        <strain evidence="2">NBRC 108219</strain>
    </source>
</reference>
<accession>A0ABQ5VDX7</accession>
<dbReference type="EMBL" id="BSNK01000002">
    <property type="protein sequence ID" value="GLQ24607.1"/>
    <property type="molecule type" value="Genomic_DNA"/>
</dbReference>
<keyword evidence="1" id="KW-1133">Transmembrane helix</keyword>
<name>A0ABQ5VDX7_9PROT</name>
<dbReference type="RefSeq" id="WP_284391215.1">
    <property type="nucleotide sequence ID" value="NZ_BSNK01000002.1"/>
</dbReference>
<dbReference type="Proteomes" id="UP001161391">
    <property type="component" value="Unassembled WGS sequence"/>
</dbReference>
<keyword evidence="1" id="KW-0472">Membrane</keyword>
<evidence type="ECO:0000313" key="3">
    <source>
        <dbReference type="Proteomes" id="UP001161391"/>
    </source>
</evidence>
<feature type="transmembrane region" description="Helical" evidence="1">
    <location>
        <begin position="21"/>
        <end position="51"/>
    </location>
</feature>
<keyword evidence="3" id="KW-1185">Reference proteome</keyword>
<feature type="transmembrane region" description="Helical" evidence="1">
    <location>
        <begin position="57"/>
        <end position="77"/>
    </location>
</feature>
<comment type="caution">
    <text evidence="2">The sequence shown here is derived from an EMBL/GenBank/DDBJ whole genome shotgun (WGS) entry which is preliminary data.</text>
</comment>
<keyword evidence="1" id="KW-0812">Transmembrane</keyword>
<organism evidence="2 3">
    <name type="scientific">Algimonas ampicilliniresistens</name>
    <dbReference type="NCBI Taxonomy" id="1298735"/>
    <lineage>
        <taxon>Bacteria</taxon>
        <taxon>Pseudomonadati</taxon>
        <taxon>Pseudomonadota</taxon>
        <taxon>Alphaproteobacteria</taxon>
        <taxon>Maricaulales</taxon>
        <taxon>Robiginitomaculaceae</taxon>
        <taxon>Algimonas</taxon>
    </lineage>
</organism>
<dbReference type="InterPro" id="IPR036259">
    <property type="entry name" value="MFS_trans_sf"/>
</dbReference>
<dbReference type="SUPFAM" id="SSF103473">
    <property type="entry name" value="MFS general substrate transporter"/>
    <property type="match status" value="1"/>
</dbReference>
<evidence type="ECO:0000256" key="1">
    <source>
        <dbReference type="SAM" id="Phobius"/>
    </source>
</evidence>